<keyword evidence="2" id="KW-0808">Transferase</keyword>
<keyword evidence="3 5" id="KW-0418">Kinase</keyword>
<sequence>MRLVSIGECMIEMSGAGENLWRSGFAGDTFNTAWYARATLPAGSVDYVTCVGTDPVSQQMVDFMGAGGIGTDHVMRHPTRVAGLYMITLKDGERSFTYWRDQAAARCLADDPAALTAAVNGADLVYFSGITLGILTADRRVALLESLQGQRVAFDPNLRPRLWPDTETMCEAIMQAAHVSEIALPSYEDEADFFGDADPEATLKRYADAGATEIVVKNGGGDMLVLADGQTHLIEPGPKAQPVDTTGAGDSFNGAYFSARLQGLPAPEAARYAHGIAKQVIGHKGALMPMDQIAKDAA</sequence>
<dbReference type="InterPro" id="IPR011611">
    <property type="entry name" value="PfkB_dom"/>
</dbReference>
<evidence type="ECO:0000256" key="2">
    <source>
        <dbReference type="ARBA" id="ARBA00022679"/>
    </source>
</evidence>
<dbReference type="Gene3D" id="3.40.1190.20">
    <property type="match status" value="1"/>
</dbReference>
<keyword evidence="6" id="KW-1185">Reference proteome</keyword>
<dbReference type="GO" id="GO:0005829">
    <property type="term" value="C:cytosol"/>
    <property type="evidence" value="ECO:0007669"/>
    <property type="project" value="TreeGrafter"/>
</dbReference>
<dbReference type="Pfam" id="PF00294">
    <property type="entry name" value="PfkB"/>
    <property type="match status" value="1"/>
</dbReference>
<evidence type="ECO:0000256" key="1">
    <source>
        <dbReference type="ARBA" id="ARBA00010688"/>
    </source>
</evidence>
<dbReference type="GO" id="GO:0042840">
    <property type="term" value="P:D-glucuronate catabolic process"/>
    <property type="evidence" value="ECO:0007669"/>
    <property type="project" value="TreeGrafter"/>
</dbReference>
<name>A0A1M4MYW4_9RHOB</name>
<dbReference type="PANTHER" id="PTHR43085">
    <property type="entry name" value="HEXOKINASE FAMILY MEMBER"/>
    <property type="match status" value="1"/>
</dbReference>
<dbReference type="InterPro" id="IPR029056">
    <property type="entry name" value="Ribokinase-like"/>
</dbReference>
<organism evidence="5 6">
    <name type="scientific">Donghicola eburneus</name>
    <dbReference type="NCBI Taxonomy" id="393278"/>
    <lineage>
        <taxon>Bacteria</taxon>
        <taxon>Pseudomonadati</taxon>
        <taxon>Pseudomonadota</taxon>
        <taxon>Alphaproteobacteria</taxon>
        <taxon>Rhodobacterales</taxon>
        <taxon>Roseobacteraceae</taxon>
        <taxon>Donghicola</taxon>
    </lineage>
</organism>
<accession>A0A1M4MYW4</accession>
<dbReference type="CDD" id="cd01166">
    <property type="entry name" value="KdgK"/>
    <property type="match status" value="1"/>
</dbReference>
<dbReference type="RefSeq" id="WP_072705466.1">
    <property type="nucleotide sequence ID" value="NZ_FMJB01000041.1"/>
</dbReference>
<evidence type="ECO:0000256" key="3">
    <source>
        <dbReference type="ARBA" id="ARBA00022777"/>
    </source>
</evidence>
<dbReference type="GO" id="GO:0019698">
    <property type="term" value="P:D-galacturonate catabolic process"/>
    <property type="evidence" value="ECO:0007669"/>
    <property type="project" value="TreeGrafter"/>
</dbReference>
<dbReference type="Proteomes" id="UP000184085">
    <property type="component" value="Unassembled WGS sequence"/>
</dbReference>
<reference evidence="6" key="1">
    <citation type="submission" date="2016-09" db="EMBL/GenBank/DDBJ databases">
        <authorList>
            <person name="Wibberg D."/>
        </authorList>
    </citation>
    <scope>NUCLEOTIDE SEQUENCE [LARGE SCALE GENOMIC DNA]</scope>
</reference>
<comment type="similarity">
    <text evidence="1">Belongs to the carbohydrate kinase PfkB family.</text>
</comment>
<dbReference type="GO" id="GO:0008673">
    <property type="term" value="F:2-dehydro-3-deoxygluconokinase activity"/>
    <property type="evidence" value="ECO:0007669"/>
    <property type="project" value="TreeGrafter"/>
</dbReference>
<dbReference type="GO" id="GO:0006974">
    <property type="term" value="P:DNA damage response"/>
    <property type="evidence" value="ECO:0007669"/>
    <property type="project" value="TreeGrafter"/>
</dbReference>
<dbReference type="AlphaFoldDB" id="A0A1M4MYW4"/>
<dbReference type="PANTHER" id="PTHR43085:SF15">
    <property type="entry name" value="2-DEHYDRO-3-DEOXYGLUCONOKINASE"/>
    <property type="match status" value="1"/>
</dbReference>
<proteinExistence type="inferred from homology"/>
<gene>
    <name evidence="5" type="primary">kdgK</name>
    <name evidence="5" type="ORF">KARMA_1164</name>
</gene>
<evidence type="ECO:0000259" key="4">
    <source>
        <dbReference type="Pfam" id="PF00294"/>
    </source>
</evidence>
<dbReference type="SUPFAM" id="SSF53613">
    <property type="entry name" value="Ribokinase-like"/>
    <property type="match status" value="1"/>
</dbReference>
<feature type="domain" description="Carbohydrate kinase PfkB" evidence="4">
    <location>
        <begin position="3"/>
        <end position="290"/>
    </location>
</feature>
<dbReference type="InterPro" id="IPR050306">
    <property type="entry name" value="PfkB_Carbo_kinase"/>
</dbReference>
<evidence type="ECO:0000313" key="6">
    <source>
        <dbReference type="Proteomes" id="UP000184085"/>
    </source>
</evidence>
<protein>
    <submittedName>
        <fullName evidence="5">2-dehydro-3-deoxygluconokinase</fullName>
    </submittedName>
</protein>
<dbReference type="EMBL" id="FMJB01000041">
    <property type="protein sequence ID" value="SCM66978.1"/>
    <property type="molecule type" value="Genomic_DNA"/>
</dbReference>
<evidence type="ECO:0000313" key="5">
    <source>
        <dbReference type="EMBL" id="SCM66978.1"/>
    </source>
</evidence>